<dbReference type="InterPro" id="IPR009061">
    <property type="entry name" value="DNA-bd_dom_put_sf"/>
</dbReference>
<dbReference type="InterPro" id="IPR000551">
    <property type="entry name" value="MerR-type_HTH_dom"/>
</dbReference>
<keyword evidence="1" id="KW-0238">DNA-binding</keyword>
<evidence type="ECO:0000256" key="1">
    <source>
        <dbReference type="ARBA" id="ARBA00023125"/>
    </source>
</evidence>
<evidence type="ECO:0000259" key="2">
    <source>
        <dbReference type="PROSITE" id="PS50937"/>
    </source>
</evidence>
<dbReference type="GO" id="GO:0003677">
    <property type="term" value="F:DNA binding"/>
    <property type="evidence" value="ECO:0007669"/>
    <property type="project" value="UniProtKB-KW"/>
</dbReference>
<dbReference type="SMART" id="SM00422">
    <property type="entry name" value="HTH_MERR"/>
    <property type="match status" value="1"/>
</dbReference>
<gene>
    <name evidence="3" type="ORF">Ami103574_10385</name>
</gene>
<dbReference type="PANTHER" id="PTHR30204">
    <property type="entry name" value="REDOX-CYCLING DRUG-SENSING TRANSCRIPTIONAL ACTIVATOR SOXR"/>
    <property type="match status" value="1"/>
</dbReference>
<dbReference type="Proteomes" id="UP000466848">
    <property type="component" value="Chromosome"/>
</dbReference>
<dbReference type="InterPro" id="IPR047057">
    <property type="entry name" value="MerR_fam"/>
</dbReference>
<dbReference type="EMBL" id="CP048649">
    <property type="protein sequence ID" value="QIB69703.1"/>
    <property type="molecule type" value="Genomic_DNA"/>
</dbReference>
<dbReference type="GO" id="GO:0003700">
    <property type="term" value="F:DNA-binding transcription factor activity"/>
    <property type="evidence" value="ECO:0007669"/>
    <property type="project" value="InterPro"/>
</dbReference>
<dbReference type="PANTHER" id="PTHR30204:SF82">
    <property type="entry name" value="TRANSCRIPTIONAL REGULATOR, MERR FAMILY"/>
    <property type="match status" value="1"/>
</dbReference>
<reference evidence="3 4" key="1">
    <citation type="submission" date="2020-02" db="EMBL/GenBank/DDBJ databases">
        <authorList>
            <person name="Kim Y.B."/>
            <person name="Roh S.W."/>
        </authorList>
    </citation>
    <scope>NUCLEOTIDE SEQUENCE [LARGE SCALE GENOMIC DNA]</scope>
    <source>
        <strain evidence="3 4">DSM 103574</strain>
    </source>
</reference>
<dbReference type="AlphaFoldDB" id="A0A858BUU5"/>
<dbReference type="CDD" id="cd01109">
    <property type="entry name" value="HTH_YyaN"/>
    <property type="match status" value="1"/>
</dbReference>
<dbReference type="SUPFAM" id="SSF46955">
    <property type="entry name" value="Putative DNA-binding domain"/>
    <property type="match status" value="1"/>
</dbReference>
<organism evidence="3 4">
    <name type="scientific">Aminipila butyrica</name>
    <dbReference type="NCBI Taxonomy" id="433296"/>
    <lineage>
        <taxon>Bacteria</taxon>
        <taxon>Bacillati</taxon>
        <taxon>Bacillota</taxon>
        <taxon>Clostridia</taxon>
        <taxon>Peptostreptococcales</taxon>
        <taxon>Anaerovoracaceae</taxon>
        <taxon>Aminipila</taxon>
    </lineage>
</organism>
<keyword evidence="4" id="KW-1185">Reference proteome</keyword>
<dbReference type="RefSeq" id="WP_163066943.1">
    <property type="nucleotide sequence ID" value="NZ_CP048649.1"/>
</dbReference>
<evidence type="ECO:0000313" key="3">
    <source>
        <dbReference type="EMBL" id="QIB69703.1"/>
    </source>
</evidence>
<dbReference type="KEGG" id="abut:Ami103574_10385"/>
<proteinExistence type="predicted"/>
<accession>A0A858BUU5</accession>
<protein>
    <submittedName>
        <fullName evidence="3">MerR family transcriptional regulator</fullName>
    </submittedName>
</protein>
<evidence type="ECO:0000313" key="4">
    <source>
        <dbReference type="Proteomes" id="UP000466848"/>
    </source>
</evidence>
<name>A0A858BUU5_9FIRM</name>
<sequence>MAYSIHDVAKHFQISEHTIRFYDKEGLFPFLSRNKAGNREFTESDLEWVKLVCCLKNTGMKIKEIRQYMELCQIGEETVEQRKNIFINHRAFISQQIEQMQESLKLVDAKLAFYDNPNTAHSFRKPL</sequence>
<dbReference type="Gene3D" id="1.10.1660.10">
    <property type="match status" value="1"/>
</dbReference>
<feature type="domain" description="HTH merR-type" evidence="2">
    <location>
        <begin position="2"/>
        <end position="71"/>
    </location>
</feature>
<dbReference type="PROSITE" id="PS50937">
    <property type="entry name" value="HTH_MERR_2"/>
    <property type="match status" value="1"/>
</dbReference>
<dbReference type="Pfam" id="PF13411">
    <property type="entry name" value="MerR_1"/>
    <property type="match status" value="1"/>
</dbReference>